<dbReference type="Proteomes" id="UP000031521">
    <property type="component" value="Chromosome"/>
</dbReference>
<evidence type="ECO:0000313" key="9">
    <source>
        <dbReference type="EMBL" id="AJE48862.1"/>
    </source>
</evidence>
<dbReference type="InterPro" id="IPR037294">
    <property type="entry name" value="ABC_BtuC-like"/>
</dbReference>
<feature type="transmembrane region" description="Helical" evidence="8">
    <location>
        <begin position="294"/>
        <end position="311"/>
    </location>
</feature>
<keyword evidence="7 8" id="KW-0472">Membrane</keyword>
<evidence type="ECO:0000313" key="10">
    <source>
        <dbReference type="Proteomes" id="UP000031521"/>
    </source>
</evidence>
<keyword evidence="6 8" id="KW-1133">Transmembrane helix</keyword>
<feature type="transmembrane region" description="Helical" evidence="8">
    <location>
        <begin position="82"/>
        <end position="103"/>
    </location>
</feature>
<dbReference type="InterPro" id="IPR000522">
    <property type="entry name" value="ABC_transptr_permease_BtuC"/>
</dbReference>
<evidence type="ECO:0000256" key="7">
    <source>
        <dbReference type="ARBA" id="ARBA00023136"/>
    </source>
</evidence>
<evidence type="ECO:0000256" key="4">
    <source>
        <dbReference type="ARBA" id="ARBA00022475"/>
    </source>
</evidence>
<dbReference type="CDD" id="cd06550">
    <property type="entry name" value="TM_ABC_iron-siderophores_like"/>
    <property type="match status" value="1"/>
</dbReference>
<name>A0A0B5E962_9RHOB</name>
<proteinExistence type="inferred from homology"/>
<evidence type="ECO:0000256" key="5">
    <source>
        <dbReference type="ARBA" id="ARBA00022692"/>
    </source>
</evidence>
<evidence type="ECO:0000256" key="1">
    <source>
        <dbReference type="ARBA" id="ARBA00004651"/>
    </source>
</evidence>
<keyword evidence="5 8" id="KW-0812">Transmembrane</keyword>
<feature type="transmembrane region" description="Helical" evidence="8">
    <location>
        <begin position="166"/>
        <end position="186"/>
    </location>
</feature>
<dbReference type="GO" id="GO:0005886">
    <property type="term" value="C:plasma membrane"/>
    <property type="evidence" value="ECO:0007669"/>
    <property type="project" value="UniProtKB-SubCell"/>
</dbReference>
<dbReference type="KEGG" id="cid:P73_4147"/>
<accession>A0A0B5E962</accession>
<sequence>MTEIAFSSSPSSSAGLRQLRKASRRRRGRVLGLFAALILAGIGLTLMLGQSFTPPGLLLRVLAGETVPGTSFTVLDLRLPRAVVSVLAGLCFGMGGVAFQIMLRNPLASPDIIGISSGASAAAVFAIVVFSLSGVAVSVVAVCAGLGVALLIYVLSWRQGVTGARLILVGIGLSAMLQSVTAYLLTRAPSWSLQDALRWMTGSVNGARLVDALPLLAALVVFGGLLLGRARDLEALRMGDEMAAGLGVRLSATRVSVIAAAVGLVAFATAVAGPVAFVAFLSGPIAGRVTGRDGSLLLPAALVGAMLVLFGDYAGQFLLPARYPVGIVTGVLGAPYLLFLIVRDNRSGGAL</sequence>
<feature type="transmembrane region" description="Helical" evidence="8">
    <location>
        <begin position="112"/>
        <end position="130"/>
    </location>
</feature>
<dbReference type="HOGENOM" id="CLU_013016_1_1_5"/>
<gene>
    <name evidence="9" type="ORF">P73_4147</name>
</gene>
<dbReference type="SUPFAM" id="SSF81345">
    <property type="entry name" value="ABC transporter involved in vitamin B12 uptake, BtuC"/>
    <property type="match status" value="1"/>
</dbReference>
<feature type="transmembrane region" description="Helical" evidence="8">
    <location>
        <begin position="136"/>
        <end position="154"/>
    </location>
</feature>
<keyword evidence="10" id="KW-1185">Reference proteome</keyword>
<dbReference type="Gene3D" id="1.10.3470.10">
    <property type="entry name" value="ABC transporter involved in vitamin B12 uptake, BtuC"/>
    <property type="match status" value="1"/>
</dbReference>
<comment type="similarity">
    <text evidence="2">Belongs to the binding-protein-dependent transport system permease family. FecCD subfamily.</text>
</comment>
<dbReference type="EMBL" id="CP004393">
    <property type="protein sequence ID" value="AJE48862.1"/>
    <property type="molecule type" value="Genomic_DNA"/>
</dbReference>
<dbReference type="GO" id="GO:0022857">
    <property type="term" value="F:transmembrane transporter activity"/>
    <property type="evidence" value="ECO:0007669"/>
    <property type="project" value="InterPro"/>
</dbReference>
<feature type="transmembrane region" description="Helical" evidence="8">
    <location>
        <begin position="257"/>
        <end position="282"/>
    </location>
</feature>
<evidence type="ECO:0000256" key="2">
    <source>
        <dbReference type="ARBA" id="ARBA00007935"/>
    </source>
</evidence>
<keyword evidence="4" id="KW-1003">Cell membrane</keyword>
<comment type="subcellular location">
    <subcellularLocation>
        <location evidence="1">Cell membrane</location>
        <topology evidence="1">Multi-pass membrane protein</topology>
    </subcellularLocation>
</comment>
<dbReference type="GO" id="GO:0033214">
    <property type="term" value="P:siderophore-iron import into cell"/>
    <property type="evidence" value="ECO:0007669"/>
    <property type="project" value="TreeGrafter"/>
</dbReference>
<dbReference type="PANTHER" id="PTHR30472">
    <property type="entry name" value="FERRIC ENTEROBACTIN TRANSPORT SYSTEM PERMEASE PROTEIN"/>
    <property type="match status" value="1"/>
</dbReference>
<dbReference type="STRING" id="1208324.P73_4147"/>
<reference evidence="9 10" key="1">
    <citation type="journal article" date="2014" name="Int. J. Syst. Evol. Microbiol.">
        <title>Celeribacter indicus sp. nov., a polycyclic aromatic hydrocarbon-degrading bacterium from deep-sea sediment and reclassification of Huaishuia halophila as Celeribacter halophilus comb. nov.</title>
        <authorList>
            <person name="Lai Q."/>
            <person name="Cao J."/>
            <person name="Yuan J."/>
            <person name="Li F."/>
            <person name="Shao Z."/>
        </authorList>
    </citation>
    <scope>NUCLEOTIDE SEQUENCE [LARGE SCALE GENOMIC DNA]</scope>
    <source>
        <strain evidence="9">P73</strain>
    </source>
</reference>
<keyword evidence="3" id="KW-0813">Transport</keyword>
<evidence type="ECO:0000256" key="8">
    <source>
        <dbReference type="SAM" id="Phobius"/>
    </source>
</evidence>
<dbReference type="Pfam" id="PF01032">
    <property type="entry name" value="FecCD"/>
    <property type="match status" value="1"/>
</dbReference>
<evidence type="ECO:0000256" key="6">
    <source>
        <dbReference type="ARBA" id="ARBA00022989"/>
    </source>
</evidence>
<feature type="transmembrane region" description="Helical" evidence="8">
    <location>
        <begin position="323"/>
        <end position="342"/>
    </location>
</feature>
<feature type="transmembrane region" description="Helical" evidence="8">
    <location>
        <begin position="206"/>
        <end position="228"/>
    </location>
</feature>
<dbReference type="AlphaFoldDB" id="A0A0B5E962"/>
<feature type="transmembrane region" description="Helical" evidence="8">
    <location>
        <begin position="30"/>
        <end position="52"/>
    </location>
</feature>
<organism evidence="9 10">
    <name type="scientific">Celeribacter indicus</name>
    <dbReference type="NCBI Taxonomy" id="1208324"/>
    <lineage>
        <taxon>Bacteria</taxon>
        <taxon>Pseudomonadati</taxon>
        <taxon>Pseudomonadota</taxon>
        <taxon>Alphaproteobacteria</taxon>
        <taxon>Rhodobacterales</taxon>
        <taxon>Roseobacteraceae</taxon>
        <taxon>Celeribacter</taxon>
    </lineage>
</organism>
<evidence type="ECO:0000256" key="3">
    <source>
        <dbReference type="ARBA" id="ARBA00022448"/>
    </source>
</evidence>
<dbReference type="PANTHER" id="PTHR30472:SF24">
    <property type="entry name" value="FERRIC ENTEROBACTIN TRANSPORT SYSTEM PERMEASE PROTEIN FEPG"/>
    <property type="match status" value="1"/>
</dbReference>
<protein>
    <submittedName>
        <fullName evidence="9">Fe3+ siderophore ABC transporter permease</fullName>
    </submittedName>
</protein>